<keyword evidence="7 12" id="KW-0812">Transmembrane</keyword>
<accession>K6HCZ2</accession>
<dbReference type="NCBIfam" id="TIGR00229">
    <property type="entry name" value="sensory_box"/>
    <property type="match status" value="1"/>
</dbReference>
<dbReference type="PROSITE" id="PS50110">
    <property type="entry name" value="RESPONSE_REGULATORY"/>
    <property type="match status" value="1"/>
</dbReference>
<dbReference type="Pfam" id="PF02518">
    <property type="entry name" value="HATPase_c"/>
    <property type="match status" value="1"/>
</dbReference>
<keyword evidence="6" id="KW-0808">Transferase</keyword>
<dbReference type="InterPro" id="IPR033463">
    <property type="entry name" value="sCache_3"/>
</dbReference>
<gene>
    <name evidence="17" type="ORF">B193_0920</name>
</gene>
<keyword evidence="8" id="KW-0418">Kinase</keyword>
<evidence type="ECO:0000313" key="18">
    <source>
        <dbReference type="Proteomes" id="UP000006272"/>
    </source>
</evidence>
<dbReference type="GO" id="GO:0000155">
    <property type="term" value="F:phosphorelay sensor kinase activity"/>
    <property type="evidence" value="ECO:0007669"/>
    <property type="project" value="InterPro"/>
</dbReference>
<dbReference type="Pfam" id="PF00672">
    <property type="entry name" value="HAMP"/>
    <property type="match status" value="1"/>
</dbReference>
<evidence type="ECO:0000256" key="5">
    <source>
        <dbReference type="ARBA" id="ARBA00022553"/>
    </source>
</evidence>
<proteinExistence type="predicted"/>
<dbReference type="InterPro" id="IPR003594">
    <property type="entry name" value="HATPase_dom"/>
</dbReference>
<evidence type="ECO:0000256" key="7">
    <source>
        <dbReference type="ARBA" id="ARBA00022692"/>
    </source>
</evidence>
<dbReference type="PANTHER" id="PTHR43047">
    <property type="entry name" value="TWO-COMPONENT HISTIDINE PROTEIN KINASE"/>
    <property type="match status" value="1"/>
</dbReference>
<dbReference type="SMART" id="SM00387">
    <property type="entry name" value="HATPase_c"/>
    <property type="match status" value="1"/>
</dbReference>
<dbReference type="CDD" id="cd00082">
    <property type="entry name" value="HisKA"/>
    <property type="match status" value="1"/>
</dbReference>
<evidence type="ECO:0000259" key="16">
    <source>
        <dbReference type="PROSITE" id="PS50885"/>
    </source>
</evidence>
<dbReference type="Gene3D" id="1.10.287.130">
    <property type="match status" value="1"/>
</dbReference>
<comment type="subcellular location">
    <subcellularLocation>
        <location evidence="2">Cell membrane</location>
        <topology evidence="2">Multi-pass membrane protein</topology>
    </subcellularLocation>
</comment>
<evidence type="ECO:0000259" key="13">
    <source>
        <dbReference type="PROSITE" id="PS50109"/>
    </source>
</evidence>
<evidence type="ECO:0000313" key="17">
    <source>
        <dbReference type="EMBL" id="EKO40353.1"/>
    </source>
</evidence>
<evidence type="ECO:0000256" key="12">
    <source>
        <dbReference type="SAM" id="Phobius"/>
    </source>
</evidence>
<dbReference type="PRINTS" id="PR00344">
    <property type="entry name" value="BCTRLSENSOR"/>
</dbReference>
<evidence type="ECO:0000256" key="2">
    <source>
        <dbReference type="ARBA" id="ARBA00004651"/>
    </source>
</evidence>
<dbReference type="EMBL" id="ALAO01000075">
    <property type="protein sequence ID" value="EKO40353.1"/>
    <property type="molecule type" value="Genomic_DNA"/>
</dbReference>
<dbReference type="SUPFAM" id="SSF47384">
    <property type="entry name" value="Homodimeric domain of signal transducing histidine kinase"/>
    <property type="match status" value="1"/>
</dbReference>
<dbReference type="SUPFAM" id="SSF55874">
    <property type="entry name" value="ATPase domain of HSP90 chaperone/DNA topoisomerase II/histidine kinase"/>
    <property type="match status" value="1"/>
</dbReference>
<name>K6HCZ2_9BACT</name>
<dbReference type="CDD" id="cd00130">
    <property type="entry name" value="PAS"/>
    <property type="match status" value="1"/>
</dbReference>
<dbReference type="Pfam" id="PF00072">
    <property type="entry name" value="Response_reg"/>
    <property type="match status" value="1"/>
</dbReference>
<dbReference type="Gene3D" id="3.30.565.10">
    <property type="entry name" value="Histidine kinase-like ATPase, C-terminal domain"/>
    <property type="match status" value="1"/>
</dbReference>
<dbReference type="CDD" id="cd16922">
    <property type="entry name" value="HATPase_EvgS-ArcB-TorS-like"/>
    <property type="match status" value="1"/>
</dbReference>
<dbReference type="Gene3D" id="3.40.50.2300">
    <property type="match status" value="1"/>
</dbReference>
<organism evidence="17 18">
    <name type="scientific">Solidesulfovibrio magneticus str. Maddingley MBC34</name>
    <dbReference type="NCBI Taxonomy" id="1206767"/>
    <lineage>
        <taxon>Bacteria</taxon>
        <taxon>Pseudomonadati</taxon>
        <taxon>Thermodesulfobacteriota</taxon>
        <taxon>Desulfovibrionia</taxon>
        <taxon>Desulfovibrionales</taxon>
        <taxon>Desulfovibrionaceae</taxon>
        <taxon>Solidesulfovibrio</taxon>
    </lineage>
</organism>
<dbReference type="Pfam" id="PF17203">
    <property type="entry name" value="sCache_3_2"/>
    <property type="match status" value="1"/>
</dbReference>
<keyword evidence="10 12" id="KW-0472">Membrane</keyword>
<evidence type="ECO:0000256" key="1">
    <source>
        <dbReference type="ARBA" id="ARBA00000085"/>
    </source>
</evidence>
<dbReference type="InterPro" id="IPR013767">
    <property type="entry name" value="PAS_fold"/>
</dbReference>
<sequence>MSRLFRKTLLAIVLVFGVSANATALLSAWLLHRHLTDEYVTKGRAIAMAIAAASPDALVSGDAASVQAMIDEFLRIEGVGYVFVADRMGRIAAHTFLPAMPATVPQVTVSHQEAISIDDAVIPDRGDFIQVTAPILAGEAGQVSVGMDKAGIWRVMREAVIRQEVLMLAMFAVAVVIFYALVSSIARPLAALAEYAVKIRDHDFSATPPPASDDEVGVLARAMGSMASQLSLLVSNLKQAVADTTRELNDSLAHIQAIIDNLADGLLVVDDAGRATLHNPALLAMFGLTGTDPAGRWVRDAFPPAMAALAASCLHDKALPETEVTLHDGGTGKVVATSFRLPGQARTAVILLVRDVTVEKEVDRMKTEFISTVSHELRTPLTSVLGFAKIIRRKFLELVVPALPPGDARIARGTGQIRENLDIIVAEGERLTELVDDVLDIAKMESGRCEWDMEPISLAAVADHAVKAATPLAARKGLALTADIASDLPAVMADRDRLVQVLLNLIGNAVKFTTSGWVRLSAAAVDGEVRVAVADSGAGIAAKDLETIFEKFKQAGDTLTEKPKGTGLGLPICRQIVERHGGRIWAESVPGKGSVFRFTLPALAGPTAERICPMVVAPTTGGDESRVLVVDDDAAVRRYLETVLTEGGYEVATAHGGAEALKLAASWKPGCITMDLHMPGMDGREAIRRLRADPATRDIPVMVLTVASNRERAASGADAVLAKPVDEEALLAAVRNLLEGPGEDDARPCLVYAADGGRRLSRRFLLCPGEVTSVDQEDGLWQALEKGFCGTVFVPASRGHDLDLGRLSAYPGVCVIIIPD</sequence>
<dbReference type="PROSITE" id="PS50109">
    <property type="entry name" value="HIS_KIN"/>
    <property type="match status" value="1"/>
</dbReference>
<dbReference type="AlphaFoldDB" id="K6HCZ2"/>
<dbReference type="InterPro" id="IPR035965">
    <property type="entry name" value="PAS-like_dom_sf"/>
</dbReference>
<protein>
    <recommendedName>
        <fullName evidence="3">histidine kinase</fullName>
        <ecNumber evidence="3">2.7.13.3</ecNumber>
    </recommendedName>
</protein>
<feature type="transmembrane region" description="Helical" evidence="12">
    <location>
        <begin position="165"/>
        <end position="182"/>
    </location>
</feature>
<dbReference type="SUPFAM" id="SSF52172">
    <property type="entry name" value="CheY-like"/>
    <property type="match status" value="1"/>
</dbReference>
<dbReference type="Gene3D" id="6.10.340.10">
    <property type="match status" value="1"/>
</dbReference>
<dbReference type="EC" id="2.7.13.3" evidence="3"/>
<dbReference type="InterPro" id="IPR003661">
    <property type="entry name" value="HisK_dim/P_dom"/>
</dbReference>
<dbReference type="SUPFAM" id="SSF158472">
    <property type="entry name" value="HAMP domain-like"/>
    <property type="match status" value="1"/>
</dbReference>
<reference evidence="17 18" key="1">
    <citation type="submission" date="2012-07" db="EMBL/GenBank/DDBJ databases">
        <title>Draft genome sequence of Desulfovibrio magneticus str. Maddingley MBC34 obtained from a metagenomic sequence of a methanogenic enrichment isolated from coal-seam formation water in Victoria, Australia.</title>
        <authorList>
            <person name="Greenfield P."/>
            <person name="Hendry P."/>
            <person name="Li D."/>
            <person name="Rosewarne C.P."/>
            <person name="Tran-Dinh N."/>
            <person name="Elbourne L.D.H."/>
            <person name="Paulsen I.T."/>
            <person name="Midgley D.J."/>
        </authorList>
    </citation>
    <scope>NUCLEOTIDE SEQUENCE [LARGE SCALE GENOMIC DNA]</scope>
    <source>
        <strain evidence="18">Maddingley MBC34</strain>
    </source>
</reference>
<evidence type="ECO:0000256" key="6">
    <source>
        <dbReference type="ARBA" id="ARBA00022679"/>
    </source>
</evidence>
<dbReference type="SUPFAM" id="SSF55785">
    <property type="entry name" value="PYP-like sensor domain (PAS domain)"/>
    <property type="match status" value="1"/>
</dbReference>
<dbReference type="InterPro" id="IPR036097">
    <property type="entry name" value="HisK_dim/P_sf"/>
</dbReference>
<dbReference type="PATRIC" id="fig|1206767.3.peg.882"/>
<evidence type="ECO:0000259" key="14">
    <source>
        <dbReference type="PROSITE" id="PS50110"/>
    </source>
</evidence>
<dbReference type="SMART" id="SM00304">
    <property type="entry name" value="HAMP"/>
    <property type="match status" value="1"/>
</dbReference>
<dbReference type="InterPro" id="IPR005467">
    <property type="entry name" value="His_kinase_dom"/>
</dbReference>
<feature type="domain" description="HAMP" evidence="16">
    <location>
        <begin position="183"/>
        <end position="235"/>
    </location>
</feature>
<evidence type="ECO:0000256" key="10">
    <source>
        <dbReference type="ARBA" id="ARBA00023136"/>
    </source>
</evidence>
<evidence type="ECO:0000259" key="15">
    <source>
        <dbReference type="PROSITE" id="PS50112"/>
    </source>
</evidence>
<feature type="domain" description="Histidine kinase" evidence="13">
    <location>
        <begin position="372"/>
        <end position="604"/>
    </location>
</feature>
<dbReference type="InterPro" id="IPR001789">
    <property type="entry name" value="Sig_transdc_resp-reg_receiver"/>
</dbReference>
<dbReference type="Pfam" id="PF00989">
    <property type="entry name" value="PAS"/>
    <property type="match status" value="1"/>
</dbReference>
<keyword evidence="4" id="KW-1003">Cell membrane</keyword>
<dbReference type="GO" id="GO:0009927">
    <property type="term" value="F:histidine phosphotransfer kinase activity"/>
    <property type="evidence" value="ECO:0007669"/>
    <property type="project" value="TreeGrafter"/>
</dbReference>
<keyword evidence="5 11" id="KW-0597">Phosphoprotein</keyword>
<dbReference type="FunFam" id="3.30.565.10:FF:000010">
    <property type="entry name" value="Sensor histidine kinase RcsC"/>
    <property type="match status" value="1"/>
</dbReference>
<dbReference type="Gene3D" id="3.30.450.20">
    <property type="entry name" value="PAS domain"/>
    <property type="match status" value="1"/>
</dbReference>
<dbReference type="InterPro" id="IPR036890">
    <property type="entry name" value="HATPase_C_sf"/>
</dbReference>
<dbReference type="CDD" id="cd06225">
    <property type="entry name" value="HAMP"/>
    <property type="match status" value="1"/>
</dbReference>
<dbReference type="Proteomes" id="UP000006272">
    <property type="component" value="Unassembled WGS sequence"/>
</dbReference>
<dbReference type="InterPro" id="IPR004358">
    <property type="entry name" value="Sig_transdc_His_kin-like_C"/>
</dbReference>
<dbReference type="InterPro" id="IPR000014">
    <property type="entry name" value="PAS"/>
</dbReference>
<evidence type="ECO:0000256" key="4">
    <source>
        <dbReference type="ARBA" id="ARBA00022475"/>
    </source>
</evidence>
<dbReference type="Pfam" id="PF00512">
    <property type="entry name" value="HisKA"/>
    <property type="match status" value="1"/>
</dbReference>
<comment type="caution">
    <text evidence="17">The sequence shown here is derived from an EMBL/GenBank/DDBJ whole genome shotgun (WGS) entry which is preliminary data.</text>
</comment>
<dbReference type="PROSITE" id="PS50885">
    <property type="entry name" value="HAMP"/>
    <property type="match status" value="1"/>
</dbReference>
<evidence type="ECO:0000256" key="3">
    <source>
        <dbReference type="ARBA" id="ARBA00012438"/>
    </source>
</evidence>
<evidence type="ECO:0000256" key="9">
    <source>
        <dbReference type="ARBA" id="ARBA00022989"/>
    </source>
</evidence>
<dbReference type="SMART" id="SM00091">
    <property type="entry name" value="PAS"/>
    <property type="match status" value="1"/>
</dbReference>
<dbReference type="PANTHER" id="PTHR43047:SF72">
    <property type="entry name" value="OSMOSENSING HISTIDINE PROTEIN KINASE SLN1"/>
    <property type="match status" value="1"/>
</dbReference>
<dbReference type="InterPro" id="IPR011006">
    <property type="entry name" value="CheY-like_superfamily"/>
</dbReference>
<comment type="catalytic activity">
    <reaction evidence="1">
        <text>ATP + protein L-histidine = ADP + protein N-phospho-L-histidine.</text>
        <dbReference type="EC" id="2.7.13.3"/>
    </reaction>
</comment>
<dbReference type="InterPro" id="IPR003660">
    <property type="entry name" value="HAMP_dom"/>
</dbReference>
<dbReference type="GO" id="GO:0005886">
    <property type="term" value="C:plasma membrane"/>
    <property type="evidence" value="ECO:0007669"/>
    <property type="project" value="UniProtKB-SubCell"/>
</dbReference>
<evidence type="ECO:0000256" key="11">
    <source>
        <dbReference type="PROSITE-ProRule" id="PRU00169"/>
    </source>
</evidence>
<dbReference type="GO" id="GO:0006355">
    <property type="term" value="P:regulation of DNA-templated transcription"/>
    <property type="evidence" value="ECO:0007669"/>
    <property type="project" value="InterPro"/>
</dbReference>
<evidence type="ECO:0000256" key="8">
    <source>
        <dbReference type="ARBA" id="ARBA00022777"/>
    </source>
</evidence>
<feature type="domain" description="PAS" evidence="15">
    <location>
        <begin position="251"/>
        <end position="296"/>
    </location>
</feature>
<dbReference type="SMART" id="SM00448">
    <property type="entry name" value="REC"/>
    <property type="match status" value="1"/>
</dbReference>
<dbReference type="PROSITE" id="PS50112">
    <property type="entry name" value="PAS"/>
    <property type="match status" value="1"/>
</dbReference>
<dbReference type="SMART" id="SM00388">
    <property type="entry name" value="HisKA"/>
    <property type="match status" value="1"/>
</dbReference>
<feature type="modified residue" description="4-aspartylphosphate" evidence="11">
    <location>
        <position position="675"/>
    </location>
</feature>
<feature type="domain" description="Response regulatory" evidence="14">
    <location>
        <begin position="626"/>
        <end position="738"/>
    </location>
</feature>
<keyword evidence="9 12" id="KW-1133">Transmembrane helix</keyword>